<dbReference type="EMBL" id="JAJGNA010000034">
    <property type="protein sequence ID" value="MCC4310299.1"/>
    <property type="molecule type" value="Genomic_DNA"/>
</dbReference>
<dbReference type="PANTHER" id="PTHR10803">
    <property type="entry name" value="ARSENICAL PUMP-DRIVING ATPASE ARSENITE-TRANSLOCATING ATPASE"/>
    <property type="match status" value="1"/>
</dbReference>
<keyword evidence="6" id="KW-1185">Reference proteome</keyword>
<reference evidence="5" key="1">
    <citation type="submission" date="2021-10" db="EMBL/GenBank/DDBJ databases">
        <title>The diversity and Nitrogen Metabolism of Culturable Nitrate-Utilizing Bacteria Within the Oxygen Minimum Zone of the Changjiang (Yangtze River)Estuary.</title>
        <authorList>
            <person name="Zhang D."/>
            <person name="Zheng J."/>
            <person name="Liu S."/>
            <person name="He W."/>
        </authorList>
    </citation>
    <scope>NUCLEOTIDE SEQUENCE</scope>
    <source>
        <strain evidence="5">FXH-223</strain>
    </source>
</reference>
<dbReference type="PANTHER" id="PTHR10803:SF3">
    <property type="entry name" value="ATPASE GET3"/>
    <property type="match status" value="1"/>
</dbReference>
<proteinExistence type="inferred from homology"/>
<dbReference type="InterPro" id="IPR025723">
    <property type="entry name" value="ArsA/GET3_ATPase-like"/>
</dbReference>
<dbReference type="SUPFAM" id="SSF52540">
    <property type="entry name" value="P-loop containing nucleoside triphosphate hydrolases"/>
    <property type="match status" value="1"/>
</dbReference>
<dbReference type="NCBIfam" id="TIGR00345">
    <property type="entry name" value="GET3_arsA_TRC40"/>
    <property type="match status" value="1"/>
</dbReference>
<organism evidence="5 6">
    <name type="scientific">Alloalcanivorax marinus</name>
    <dbReference type="NCBI Taxonomy" id="1177169"/>
    <lineage>
        <taxon>Bacteria</taxon>
        <taxon>Pseudomonadati</taxon>
        <taxon>Pseudomonadota</taxon>
        <taxon>Gammaproteobacteria</taxon>
        <taxon>Oceanospirillales</taxon>
        <taxon>Alcanivoracaceae</taxon>
        <taxon>Alloalcanivorax</taxon>
    </lineage>
</organism>
<dbReference type="InterPro" id="IPR016300">
    <property type="entry name" value="ATPase_ArsA/GET3"/>
</dbReference>
<evidence type="ECO:0000313" key="6">
    <source>
        <dbReference type="Proteomes" id="UP001108027"/>
    </source>
</evidence>
<evidence type="ECO:0000256" key="1">
    <source>
        <dbReference type="ARBA" id="ARBA00011040"/>
    </source>
</evidence>
<evidence type="ECO:0000313" key="5">
    <source>
        <dbReference type="EMBL" id="MCC4310299.1"/>
    </source>
</evidence>
<accession>A0A9Q3URK5</accession>
<dbReference type="GO" id="GO:0005524">
    <property type="term" value="F:ATP binding"/>
    <property type="evidence" value="ECO:0007669"/>
    <property type="project" value="InterPro"/>
</dbReference>
<evidence type="ECO:0000256" key="2">
    <source>
        <dbReference type="ARBA" id="ARBA00052296"/>
    </source>
</evidence>
<dbReference type="Gene3D" id="3.40.50.300">
    <property type="entry name" value="P-loop containing nucleotide triphosphate hydrolases"/>
    <property type="match status" value="1"/>
</dbReference>
<comment type="caution">
    <text evidence="5">The sequence shown here is derived from an EMBL/GenBank/DDBJ whole genome shotgun (WGS) entry which is preliminary data.</text>
</comment>
<sequence>MPEPRPGPLNVTALLDSRRLLMVGGKGGVGKTTTASALALAAAGRGRRVLLVSTDPAHSLSDAFNRDIGDRETALAENLFGLEIDPDREVDAHLETVRARMARFAAADQRPELERQLRLSRQSPGAQEAALLERLTTLMDEDRRYDLIVFDTAPTGHTLRLLSLPEVMAAWTEGLLRQNRRGEQLGKVLGHLSPGRDVESLTGEPEERELEGLDDRARGLAAPLLERQRRFHRARRRLQDGAHSAFLFVLTPEKLPILETERAVRSLTEAGIPVAGAIVNRVLPDDAEGAFFRARREREQRHLADIDTRLGALPRHHLPLLADDVQGLEALEAFAARLTR</sequence>
<dbReference type="Pfam" id="PF02374">
    <property type="entry name" value="ArsA_ATPase"/>
    <property type="match status" value="1"/>
</dbReference>
<evidence type="ECO:0000256" key="3">
    <source>
        <dbReference type="ARBA" id="ARBA00066752"/>
    </source>
</evidence>
<dbReference type="InterPro" id="IPR027417">
    <property type="entry name" value="P-loop_NTPase"/>
</dbReference>
<dbReference type="RefSeq" id="WP_228234958.1">
    <property type="nucleotide sequence ID" value="NZ_ARXL01000114.1"/>
</dbReference>
<evidence type="ECO:0000259" key="4">
    <source>
        <dbReference type="Pfam" id="PF02374"/>
    </source>
</evidence>
<protein>
    <recommendedName>
        <fullName evidence="3">arsenite-transporting ATPase</fullName>
        <ecNumber evidence="3">7.3.2.7</ecNumber>
    </recommendedName>
</protein>
<dbReference type="EC" id="7.3.2.7" evidence="3"/>
<name>A0A9Q3URK5_9GAMM</name>
<dbReference type="CDD" id="cd02035">
    <property type="entry name" value="ArsA"/>
    <property type="match status" value="1"/>
</dbReference>
<dbReference type="Proteomes" id="UP001108027">
    <property type="component" value="Unassembled WGS sequence"/>
</dbReference>
<dbReference type="GO" id="GO:0015446">
    <property type="term" value="F:ATPase-coupled arsenite transmembrane transporter activity"/>
    <property type="evidence" value="ECO:0007669"/>
    <property type="project" value="UniProtKB-EC"/>
</dbReference>
<gene>
    <name evidence="5" type="ORF">LL252_17145</name>
</gene>
<comment type="similarity">
    <text evidence="1">Belongs to the arsA ATPase family.</text>
</comment>
<comment type="catalytic activity">
    <reaction evidence="2">
        <text>arsenite(in) + ATP + H2O = arsenite(out) + ADP + phosphate + H(+)</text>
        <dbReference type="Rhea" id="RHEA:11348"/>
        <dbReference type="ChEBI" id="CHEBI:15377"/>
        <dbReference type="ChEBI" id="CHEBI:15378"/>
        <dbReference type="ChEBI" id="CHEBI:29242"/>
        <dbReference type="ChEBI" id="CHEBI:30616"/>
        <dbReference type="ChEBI" id="CHEBI:43474"/>
        <dbReference type="ChEBI" id="CHEBI:456216"/>
        <dbReference type="EC" id="7.3.2.7"/>
    </reaction>
</comment>
<dbReference type="GO" id="GO:0016887">
    <property type="term" value="F:ATP hydrolysis activity"/>
    <property type="evidence" value="ECO:0007669"/>
    <property type="project" value="InterPro"/>
</dbReference>
<dbReference type="AlphaFoldDB" id="A0A9Q3URK5"/>
<feature type="domain" description="ArsA/GET3 Anion-transporting ATPase-like" evidence="4">
    <location>
        <begin position="19"/>
        <end position="339"/>
    </location>
</feature>